<organism evidence="2 3">
    <name type="scientific">Pseudorhizobium pelagicum</name>
    <dbReference type="NCBI Taxonomy" id="1509405"/>
    <lineage>
        <taxon>Bacteria</taxon>
        <taxon>Pseudomonadati</taxon>
        <taxon>Pseudomonadota</taxon>
        <taxon>Alphaproteobacteria</taxon>
        <taxon>Hyphomicrobiales</taxon>
        <taxon>Rhizobiaceae</taxon>
        <taxon>Rhizobium/Agrobacterium group</taxon>
        <taxon>Pseudorhizobium</taxon>
    </lineage>
</organism>
<dbReference type="AlphaFoldDB" id="A0A922P0E1"/>
<comment type="caution">
    <text evidence="2">The sequence shown here is derived from an EMBL/GenBank/DDBJ whole genome shotgun (WGS) entry which is preliminary data.</text>
</comment>
<dbReference type="Proteomes" id="UP000052167">
    <property type="component" value="Unassembled WGS sequence"/>
</dbReference>
<dbReference type="RefSeq" id="WP_037165045.1">
    <property type="nucleotide sequence ID" value="NZ_CAJXID010000005.1"/>
</dbReference>
<dbReference type="InterPro" id="IPR007791">
    <property type="entry name" value="DjlA_N"/>
</dbReference>
<accession>A0A922P0E1</accession>
<protein>
    <recommendedName>
        <fullName evidence="1">Co-chaperone DjlA N-terminal domain-containing protein</fullName>
    </recommendedName>
</protein>
<dbReference type="Pfam" id="PF05099">
    <property type="entry name" value="TerB"/>
    <property type="match status" value="1"/>
</dbReference>
<dbReference type="Gene3D" id="1.10.3680.10">
    <property type="entry name" value="TerB-like"/>
    <property type="match status" value="1"/>
</dbReference>
<gene>
    <name evidence="2" type="ORF">GV68_18745</name>
</gene>
<dbReference type="SUPFAM" id="SSF158682">
    <property type="entry name" value="TerB-like"/>
    <property type="match status" value="1"/>
</dbReference>
<evidence type="ECO:0000259" key="1">
    <source>
        <dbReference type="Pfam" id="PF05099"/>
    </source>
</evidence>
<name>A0A922P0E1_9HYPH</name>
<feature type="domain" description="Co-chaperone DjlA N-terminal" evidence="1">
    <location>
        <begin position="28"/>
        <end position="143"/>
    </location>
</feature>
<sequence length="158" mass="17955">MFERVQTFIQNLASRQPEDEYAPGDPRVAFAALCFQVMEADGNVSADEQRMLRDLLRERYQLDGEQLAALIDAGREAGHEAVDYYRFTSDLKRHLDEEERVELLGILWDLVHADGERSEMEDHVIWRIADLLGVSARDRVLQRQQAAARQPGGDAGGE</sequence>
<keyword evidence="3" id="KW-1185">Reference proteome</keyword>
<dbReference type="CDD" id="cd07313">
    <property type="entry name" value="terB_like_2"/>
    <property type="match status" value="1"/>
</dbReference>
<evidence type="ECO:0000313" key="2">
    <source>
        <dbReference type="EMBL" id="KEQ10042.1"/>
    </source>
</evidence>
<dbReference type="OrthoDB" id="5402150at2"/>
<evidence type="ECO:0000313" key="3">
    <source>
        <dbReference type="Proteomes" id="UP000052167"/>
    </source>
</evidence>
<dbReference type="EMBL" id="JOKJ01000004">
    <property type="protein sequence ID" value="KEQ10042.1"/>
    <property type="molecule type" value="Genomic_DNA"/>
</dbReference>
<dbReference type="InterPro" id="IPR029024">
    <property type="entry name" value="TerB-like"/>
</dbReference>
<reference evidence="2 3" key="1">
    <citation type="submission" date="2014-06" db="EMBL/GenBank/DDBJ databases">
        <title>Rhizobium pelagicum/R2-400B4.</title>
        <authorList>
            <person name="Kimes N.E."/>
            <person name="Lopez-Perez M."/>
        </authorList>
    </citation>
    <scope>NUCLEOTIDE SEQUENCE [LARGE SCALE GENOMIC DNA]</scope>
    <source>
        <strain evidence="2 3">R2-400B4</strain>
    </source>
</reference>
<proteinExistence type="predicted"/>